<name>A0ABU5PL12_9BACL</name>
<organism evidence="1 2">
    <name type="scientific">Paenibacillus phoenicis</name>
    <dbReference type="NCBI Taxonomy" id="554117"/>
    <lineage>
        <taxon>Bacteria</taxon>
        <taxon>Bacillati</taxon>
        <taxon>Bacillota</taxon>
        <taxon>Bacilli</taxon>
        <taxon>Bacillales</taxon>
        <taxon>Paenibacillaceae</taxon>
        <taxon>Paenibacillus</taxon>
    </lineage>
</organism>
<keyword evidence="2" id="KW-1185">Reference proteome</keyword>
<dbReference type="EMBL" id="JAYERP010000001">
    <property type="protein sequence ID" value="MEA3570630.1"/>
    <property type="molecule type" value="Genomic_DNA"/>
</dbReference>
<sequence>METLPGWLMAVFQKRMDVLDHRFAQQNRQTDEYKRIAELRDQLCQTLPKEQFQILSEWEDYKNERASAEREAWYLCGLSDGLGMFISMEELPPFNRRT</sequence>
<accession>A0ABU5PL12</accession>
<evidence type="ECO:0000313" key="1">
    <source>
        <dbReference type="EMBL" id="MEA3570630.1"/>
    </source>
</evidence>
<reference evidence="1 2" key="1">
    <citation type="submission" date="2023-12" db="EMBL/GenBank/DDBJ databases">
        <title>Whole genome sequencing of Paenibacillus phoenicis isolated from the Phoenix Mars Lander spacecraft assembly facility.</title>
        <authorList>
            <person name="Garcia A."/>
            <person name="Venkateswaran K."/>
        </authorList>
    </citation>
    <scope>NUCLEOTIDE SEQUENCE [LARGE SCALE GENOMIC DNA]</scope>
    <source>
        <strain evidence="1 2">3PO2SA</strain>
    </source>
</reference>
<dbReference type="RefSeq" id="WP_323077374.1">
    <property type="nucleotide sequence ID" value="NZ_CBCSKM010000010.1"/>
</dbReference>
<gene>
    <name evidence="1" type="ORF">U9M73_11535</name>
</gene>
<proteinExistence type="predicted"/>
<evidence type="ECO:0000313" key="2">
    <source>
        <dbReference type="Proteomes" id="UP001292216"/>
    </source>
</evidence>
<comment type="caution">
    <text evidence="1">The sequence shown here is derived from an EMBL/GenBank/DDBJ whole genome shotgun (WGS) entry which is preliminary data.</text>
</comment>
<protein>
    <submittedName>
        <fullName evidence="1">Uncharacterized protein</fullName>
    </submittedName>
</protein>
<dbReference type="Proteomes" id="UP001292216">
    <property type="component" value="Unassembled WGS sequence"/>
</dbReference>